<name>A0ACC2AMK0_DIPCM</name>
<dbReference type="Proteomes" id="UP001162992">
    <property type="component" value="Chromosome 20"/>
</dbReference>
<comment type="caution">
    <text evidence="1">The sequence shown here is derived from an EMBL/GenBank/DDBJ whole genome shotgun (WGS) entry which is preliminary data.</text>
</comment>
<keyword evidence="2" id="KW-1185">Reference proteome</keyword>
<organism evidence="1 2">
    <name type="scientific">Diphasiastrum complanatum</name>
    <name type="common">Issler's clubmoss</name>
    <name type="synonym">Lycopodium complanatum</name>
    <dbReference type="NCBI Taxonomy" id="34168"/>
    <lineage>
        <taxon>Eukaryota</taxon>
        <taxon>Viridiplantae</taxon>
        <taxon>Streptophyta</taxon>
        <taxon>Embryophyta</taxon>
        <taxon>Tracheophyta</taxon>
        <taxon>Lycopodiopsida</taxon>
        <taxon>Lycopodiales</taxon>
        <taxon>Lycopodiaceae</taxon>
        <taxon>Lycopodioideae</taxon>
        <taxon>Diphasiastrum</taxon>
    </lineage>
</organism>
<accession>A0ACC2AMK0</accession>
<proteinExistence type="predicted"/>
<gene>
    <name evidence="1" type="ORF">O6H91_20G006100</name>
</gene>
<dbReference type="EMBL" id="CM055111">
    <property type="protein sequence ID" value="KAJ7518742.1"/>
    <property type="molecule type" value="Genomic_DNA"/>
</dbReference>
<protein>
    <submittedName>
        <fullName evidence="1">Uncharacterized protein</fullName>
    </submittedName>
</protein>
<sequence length="151" mass="17268">MDVAKLQQQHLELTQALFKEGFLDEQFTQLQQLEDPSNPEFVAEVSTLFFDDSQRILAELTKSLDGDPVDFKKIDAYVHQFKGSSSSIGAHRVKVGCTVLRTCCEEENREGCWQALQQVKQEFFLVKNRLELLLQLEQQILAEGGTIPFME</sequence>
<evidence type="ECO:0000313" key="1">
    <source>
        <dbReference type="EMBL" id="KAJ7518742.1"/>
    </source>
</evidence>
<evidence type="ECO:0000313" key="2">
    <source>
        <dbReference type="Proteomes" id="UP001162992"/>
    </source>
</evidence>
<reference evidence="2" key="1">
    <citation type="journal article" date="2024" name="Proc. Natl. Acad. Sci. U.S.A.">
        <title>Extraordinary preservation of gene collinearity over three hundred million years revealed in homosporous lycophytes.</title>
        <authorList>
            <person name="Li C."/>
            <person name="Wickell D."/>
            <person name="Kuo L.Y."/>
            <person name="Chen X."/>
            <person name="Nie B."/>
            <person name="Liao X."/>
            <person name="Peng D."/>
            <person name="Ji J."/>
            <person name="Jenkins J."/>
            <person name="Williams M."/>
            <person name="Shu S."/>
            <person name="Plott C."/>
            <person name="Barry K."/>
            <person name="Rajasekar S."/>
            <person name="Grimwood J."/>
            <person name="Han X."/>
            <person name="Sun S."/>
            <person name="Hou Z."/>
            <person name="He W."/>
            <person name="Dai G."/>
            <person name="Sun C."/>
            <person name="Schmutz J."/>
            <person name="Leebens-Mack J.H."/>
            <person name="Li F.W."/>
            <person name="Wang L."/>
        </authorList>
    </citation>
    <scope>NUCLEOTIDE SEQUENCE [LARGE SCALE GENOMIC DNA]</scope>
    <source>
        <strain evidence="2">cv. PW_Plant_1</strain>
    </source>
</reference>